<evidence type="ECO:0000256" key="5">
    <source>
        <dbReference type="ARBA" id="ARBA00023237"/>
    </source>
</evidence>
<comment type="caution">
    <text evidence="6">The sequence shown here is derived from an EMBL/GenBank/DDBJ whole genome shotgun (WGS) entry which is preliminary data.</text>
</comment>
<gene>
    <name evidence="6" type="primary">mipA</name>
    <name evidence="6" type="ORF">tinsulaeT_08220</name>
</gene>
<dbReference type="Proteomes" id="UP001157186">
    <property type="component" value="Unassembled WGS sequence"/>
</dbReference>
<evidence type="ECO:0000256" key="4">
    <source>
        <dbReference type="ARBA" id="ARBA00023136"/>
    </source>
</evidence>
<evidence type="ECO:0000256" key="3">
    <source>
        <dbReference type="ARBA" id="ARBA00022729"/>
    </source>
</evidence>
<evidence type="ECO:0000256" key="2">
    <source>
        <dbReference type="ARBA" id="ARBA00005722"/>
    </source>
</evidence>
<dbReference type="Pfam" id="PF06629">
    <property type="entry name" value="MipA"/>
    <property type="match status" value="1"/>
</dbReference>
<keyword evidence="7" id="KW-1185">Reference proteome</keyword>
<sequence>MPVGDWQFSLALGIGELSNPLQGGDDIPLLILPYINYYGEQFFIENNVIGYSFYQSDQLVLSAIGQLNREKAFFTDWQPSHLFVPNFSDSMLTESDHKTISKDDVSKRKWAVDGGIQLNWFINQSTELKVQLLHDINQVYQGLNSQLALYHRINISDNAQLNLGIGANWHSAKLNDYYYGLDEKDQVGLSNYYQAEGGINPFVSLGFYYQLTSKWQAQIRFKQQRLSRKITDSPLVKDQQVTSAFIGVVYAF</sequence>
<dbReference type="PANTHER" id="PTHR38776:SF1">
    <property type="entry name" value="MLTA-INTERACTING PROTEIN-RELATED"/>
    <property type="match status" value="1"/>
</dbReference>
<dbReference type="InterPro" id="IPR010583">
    <property type="entry name" value="MipA"/>
</dbReference>
<accession>A0ABQ6GQ12</accession>
<keyword evidence="3" id="KW-0732">Signal</keyword>
<proteinExistence type="inferred from homology"/>
<protein>
    <submittedName>
        <fullName evidence="6">Outer membrane MltA-interaction protein MipA</fullName>
    </submittedName>
</protein>
<dbReference type="PANTHER" id="PTHR38776">
    <property type="entry name" value="MLTA-INTERACTING PROTEIN-RELATED"/>
    <property type="match status" value="1"/>
</dbReference>
<comment type="subcellular location">
    <subcellularLocation>
        <location evidence="1">Cell outer membrane</location>
    </subcellularLocation>
</comment>
<evidence type="ECO:0000313" key="6">
    <source>
        <dbReference type="EMBL" id="GLX77482.1"/>
    </source>
</evidence>
<dbReference type="EMBL" id="BSST01000001">
    <property type="protein sequence ID" value="GLX77482.1"/>
    <property type="molecule type" value="Genomic_DNA"/>
</dbReference>
<dbReference type="InterPro" id="IPR011250">
    <property type="entry name" value="OMP/PagP_B-barrel"/>
</dbReference>
<evidence type="ECO:0000256" key="1">
    <source>
        <dbReference type="ARBA" id="ARBA00004442"/>
    </source>
</evidence>
<dbReference type="SUPFAM" id="SSF56925">
    <property type="entry name" value="OMPA-like"/>
    <property type="match status" value="1"/>
</dbReference>
<evidence type="ECO:0000313" key="7">
    <source>
        <dbReference type="Proteomes" id="UP001157186"/>
    </source>
</evidence>
<organism evidence="6 7">
    <name type="scientific">Thalassotalea insulae</name>
    <dbReference type="NCBI Taxonomy" id="2056778"/>
    <lineage>
        <taxon>Bacteria</taxon>
        <taxon>Pseudomonadati</taxon>
        <taxon>Pseudomonadota</taxon>
        <taxon>Gammaproteobacteria</taxon>
        <taxon>Alteromonadales</taxon>
        <taxon>Colwelliaceae</taxon>
        <taxon>Thalassotalea</taxon>
    </lineage>
</organism>
<reference evidence="6 7" key="1">
    <citation type="submission" date="2023-03" db="EMBL/GenBank/DDBJ databases">
        <title>Draft genome sequence of Thalassotalea insulae KCTC 62186T.</title>
        <authorList>
            <person name="Sawabe T."/>
        </authorList>
    </citation>
    <scope>NUCLEOTIDE SEQUENCE [LARGE SCALE GENOMIC DNA]</scope>
    <source>
        <strain evidence="6 7">KCTC 62186</strain>
    </source>
</reference>
<comment type="similarity">
    <text evidence="2">Belongs to the MipA/OmpV family.</text>
</comment>
<keyword evidence="4" id="KW-0472">Membrane</keyword>
<dbReference type="Gene3D" id="2.40.160.20">
    <property type="match status" value="1"/>
</dbReference>
<name>A0ABQ6GQ12_9GAMM</name>
<keyword evidence="5" id="KW-0998">Cell outer membrane</keyword>